<sequence length="77" mass="8788">MAYIFSSIQLESGNMIPALMGEDKDECYICGESLEGKFCIRMDPDSFLICSERICEREGQIFDPETDIPILIMELNE</sequence>
<accession>A0A0F9T8D4</accession>
<reference evidence="1" key="1">
    <citation type="journal article" date="2015" name="Nature">
        <title>Complex archaea that bridge the gap between prokaryotes and eukaryotes.</title>
        <authorList>
            <person name="Spang A."/>
            <person name="Saw J.H."/>
            <person name="Jorgensen S.L."/>
            <person name="Zaremba-Niedzwiedzka K."/>
            <person name="Martijn J."/>
            <person name="Lind A.E."/>
            <person name="van Eijk R."/>
            <person name="Schleper C."/>
            <person name="Guy L."/>
            <person name="Ettema T.J."/>
        </authorList>
    </citation>
    <scope>NUCLEOTIDE SEQUENCE</scope>
</reference>
<name>A0A0F9T8D4_9ZZZZ</name>
<comment type="caution">
    <text evidence="1">The sequence shown here is derived from an EMBL/GenBank/DDBJ whole genome shotgun (WGS) entry which is preliminary data.</text>
</comment>
<evidence type="ECO:0000313" key="1">
    <source>
        <dbReference type="EMBL" id="KKN75434.1"/>
    </source>
</evidence>
<organism evidence="1">
    <name type="scientific">marine sediment metagenome</name>
    <dbReference type="NCBI Taxonomy" id="412755"/>
    <lineage>
        <taxon>unclassified sequences</taxon>
        <taxon>metagenomes</taxon>
        <taxon>ecological metagenomes</taxon>
    </lineage>
</organism>
<protein>
    <submittedName>
        <fullName evidence="1">Uncharacterized protein</fullName>
    </submittedName>
</protein>
<dbReference type="AlphaFoldDB" id="A0A0F9T8D4"/>
<dbReference type="EMBL" id="LAZR01000310">
    <property type="protein sequence ID" value="KKN75434.1"/>
    <property type="molecule type" value="Genomic_DNA"/>
</dbReference>
<proteinExistence type="predicted"/>
<gene>
    <name evidence="1" type="ORF">LCGC14_0380550</name>
</gene>